<dbReference type="eggNOG" id="COG1309">
    <property type="taxonomic scope" value="Bacteria"/>
</dbReference>
<feature type="domain" description="HTH tetR-type" evidence="5">
    <location>
        <begin position="74"/>
        <end position="135"/>
    </location>
</feature>
<dbReference type="EMBL" id="CP001841">
    <property type="protein sequence ID" value="AEF83254.1"/>
    <property type="molecule type" value="Genomic_DNA"/>
</dbReference>
<dbReference type="InterPro" id="IPR009057">
    <property type="entry name" value="Homeodomain-like_sf"/>
</dbReference>
<dbReference type="SUPFAM" id="SSF46689">
    <property type="entry name" value="Homeodomain-like"/>
    <property type="match status" value="1"/>
</dbReference>
<reference evidence="6 7" key="2">
    <citation type="journal article" date="2011" name="ISME J.">
        <title>RNA-seq reveals cooperative metabolic interactions between two termite-gut spirochete species in co-culture.</title>
        <authorList>
            <person name="Rosenthal A.Z."/>
            <person name="Matson E.G."/>
            <person name="Eldar A."/>
            <person name="Leadbetter J.R."/>
        </authorList>
    </citation>
    <scope>NUCLEOTIDE SEQUENCE [LARGE SCALE GENOMIC DNA]</scope>
    <source>
        <strain evidence="7">ATCC BAA-888 / DSM 13862 / ZAS-9</strain>
    </source>
</reference>
<keyword evidence="2 4" id="KW-0238">DNA-binding</keyword>
<evidence type="ECO:0000256" key="3">
    <source>
        <dbReference type="ARBA" id="ARBA00023163"/>
    </source>
</evidence>
<dbReference type="Pfam" id="PF00440">
    <property type="entry name" value="TetR_N"/>
    <property type="match status" value="1"/>
</dbReference>
<keyword evidence="3" id="KW-0804">Transcription</keyword>
<dbReference type="Proteomes" id="UP000009222">
    <property type="component" value="Chromosome"/>
</dbReference>
<dbReference type="KEGG" id="taz:TREAZ_1089"/>
<dbReference type="GO" id="GO:0003700">
    <property type="term" value="F:DNA-binding transcription factor activity"/>
    <property type="evidence" value="ECO:0007669"/>
    <property type="project" value="TreeGrafter"/>
</dbReference>
<name>F5Y7J1_LEAAZ</name>
<evidence type="ECO:0000256" key="2">
    <source>
        <dbReference type="ARBA" id="ARBA00023125"/>
    </source>
</evidence>
<dbReference type="SUPFAM" id="SSF48498">
    <property type="entry name" value="Tetracyclin repressor-like, C-terminal domain"/>
    <property type="match status" value="1"/>
</dbReference>
<evidence type="ECO:0000256" key="1">
    <source>
        <dbReference type="ARBA" id="ARBA00023015"/>
    </source>
</evidence>
<dbReference type="OrthoDB" id="9814200at2"/>
<reference evidence="7" key="1">
    <citation type="submission" date="2009-12" db="EMBL/GenBank/DDBJ databases">
        <title>Complete sequence of Treponema azotonutricium strain ZAS-9.</title>
        <authorList>
            <person name="Tetu S.G."/>
            <person name="Matson E."/>
            <person name="Ren Q."/>
            <person name="Seshadri R."/>
            <person name="Elbourne L."/>
            <person name="Hassan K.A."/>
            <person name="Durkin A."/>
            <person name="Radune D."/>
            <person name="Mohamoud Y."/>
            <person name="Shay R."/>
            <person name="Jin S."/>
            <person name="Zhang X."/>
            <person name="Lucey K."/>
            <person name="Ballor N.R."/>
            <person name="Ottesen E."/>
            <person name="Rosenthal R."/>
            <person name="Allen A."/>
            <person name="Leadbetter J.R."/>
            <person name="Paulsen I.T."/>
        </authorList>
    </citation>
    <scope>NUCLEOTIDE SEQUENCE [LARGE SCALE GENOMIC DNA]</scope>
    <source>
        <strain evidence="7">ATCC BAA-888 / DSM 13862 / ZAS-9</strain>
    </source>
</reference>
<accession>F5Y7J1</accession>
<dbReference type="Gene3D" id="1.10.357.10">
    <property type="entry name" value="Tetracycline Repressor, domain 2"/>
    <property type="match status" value="1"/>
</dbReference>
<evidence type="ECO:0000256" key="4">
    <source>
        <dbReference type="PROSITE-ProRule" id="PRU00335"/>
    </source>
</evidence>
<feature type="DNA-binding region" description="H-T-H motif" evidence="4">
    <location>
        <begin position="98"/>
        <end position="117"/>
    </location>
</feature>
<gene>
    <name evidence="6" type="ordered locus">TREAZ_1089</name>
</gene>
<dbReference type="FunCoup" id="F5Y7J1">
    <property type="interactions" value="78"/>
</dbReference>
<dbReference type="InParanoid" id="F5Y7J1"/>
<dbReference type="PANTHER" id="PTHR30055">
    <property type="entry name" value="HTH-TYPE TRANSCRIPTIONAL REGULATOR RUTR"/>
    <property type="match status" value="1"/>
</dbReference>
<evidence type="ECO:0000259" key="5">
    <source>
        <dbReference type="PROSITE" id="PS50977"/>
    </source>
</evidence>
<dbReference type="HOGENOM" id="CLU_949769_0_0_12"/>
<dbReference type="InterPro" id="IPR023772">
    <property type="entry name" value="DNA-bd_HTH_TetR-type_CS"/>
</dbReference>
<dbReference type="InterPro" id="IPR001647">
    <property type="entry name" value="HTH_TetR"/>
</dbReference>
<proteinExistence type="predicted"/>
<dbReference type="InterPro" id="IPR036271">
    <property type="entry name" value="Tet_transcr_reg_TetR-rel_C_sf"/>
</dbReference>
<dbReference type="GO" id="GO:0000976">
    <property type="term" value="F:transcription cis-regulatory region binding"/>
    <property type="evidence" value="ECO:0007669"/>
    <property type="project" value="TreeGrafter"/>
</dbReference>
<protein>
    <submittedName>
        <fullName evidence="6">Transcriptional regulator, TetR family</fullName>
    </submittedName>
</protein>
<evidence type="ECO:0000313" key="7">
    <source>
        <dbReference type="Proteomes" id="UP000009222"/>
    </source>
</evidence>
<keyword evidence="1" id="KW-0805">Transcription regulation</keyword>
<evidence type="ECO:0000313" key="6">
    <source>
        <dbReference type="EMBL" id="AEF83254.1"/>
    </source>
</evidence>
<dbReference type="PROSITE" id="PS01081">
    <property type="entry name" value="HTH_TETR_1"/>
    <property type="match status" value="1"/>
</dbReference>
<dbReference type="AlphaFoldDB" id="F5Y7J1"/>
<sequence>MPLKIKAPKAASFNVFDDFLDKKKYTITTSMPTARMPKKINPMAIMIPQTYFMDNMLQFHYNNAMESRVDRKKKEAKGRILAAAKQLFAAEHSYGETTIREIANKADVSIGTVYSHFSTKAQILSELISINTDRIKLKMQEAIPAQAAGAEQMEAFLFFFETLRRDPNIALYFRLPTLTGQPGNNAGMEQEFSGFRAILTDILRKGNADGSIRPLKDPDITATILMNITLSFIFDLEFETTPFAHIPMLHQYDSDTIFSGFYDLIRNALGIEPAAGAGRKSGAKGHVLKKKIR</sequence>
<dbReference type="PROSITE" id="PS50977">
    <property type="entry name" value="HTH_TETR_2"/>
    <property type="match status" value="1"/>
</dbReference>
<dbReference type="PANTHER" id="PTHR30055:SF234">
    <property type="entry name" value="HTH-TYPE TRANSCRIPTIONAL REGULATOR BETI"/>
    <property type="match status" value="1"/>
</dbReference>
<dbReference type="STRING" id="545695.TREAZ_1089"/>
<keyword evidence="7" id="KW-1185">Reference proteome</keyword>
<organism evidence="6 7">
    <name type="scientific">Leadbettera azotonutricia (strain ATCC BAA-888 / DSM 13862 / ZAS-9)</name>
    <name type="common">Treponema azotonutricium</name>
    <dbReference type="NCBI Taxonomy" id="545695"/>
    <lineage>
        <taxon>Bacteria</taxon>
        <taxon>Pseudomonadati</taxon>
        <taxon>Spirochaetota</taxon>
        <taxon>Spirochaetia</taxon>
        <taxon>Spirochaetales</taxon>
        <taxon>Breznakiellaceae</taxon>
        <taxon>Leadbettera</taxon>
    </lineage>
</organism>
<dbReference type="InterPro" id="IPR050109">
    <property type="entry name" value="HTH-type_TetR-like_transc_reg"/>
</dbReference>